<dbReference type="RefSeq" id="WP_192277956.1">
    <property type="nucleotide sequence ID" value="NZ_JACZDF010000002.1"/>
</dbReference>
<dbReference type="PANTHER" id="PTHR32282:SF33">
    <property type="entry name" value="PEPTIDOGLYCAN GLYCOSYLTRANSFERASE"/>
    <property type="match status" value="1"/>
</dbReference>
<keyword evidence="2" id="KW-0645">Protease</keyword>
<feature type="compositionally biased region" description="Polar residues" evidence="9">
    <location>
        <begin position="755"/>
        <end position="776"/>
    </location>
</feature>
<keyword evidence="6" id="KW-0511">Multifunctional enzyme</keyword>
<evidence type="ECO:0000256" key="5">
    <source>
        <dbReference type="ARBA" id="ARBA00022801"/>
    </source>
</evidence>
<name>A0ABR9DN52_9MICO</name>
<evidence type="ECO:0000259" key="10">
    <source>
        <dbReference type="PROSITE" id="PS51178"/>
    </source>
</evidence>
<comment type="catalytic activity">
    <reaction evidence="8">
        <text>[GlcNAc-(1-&gt;4)-Mur2Ac(oyl-L-Ala-gamma-D-Glu-L-Lys-D-Ala-D-Ala)](n)-di-trans,octa-cis-undecaprenyl diphosphate + beta-D-GlcNAc-(1-&gt;4)-Mur2Ac(oyl-L-Ala-gamma-D-Glu-L-Lys-D-Ala-D-Ala)-di-trans,octa-cis-undecaprenyl diphosphate = [GlcNAc-(1-&gt;4)-Mur2Ac(oyl-L-Ala-gamma-D-Glu-L-Lys-D-Ala-D-Ala)](n+1)-di-trans,octa-cis-undecaprenyl diphosphate + di-trans,octa-cis-undecaprenyl diphosphate + H(+)</text>
        <dbReference type="Rhea" id="RHEA:23708"/>
        <dbReference type="Rhea" id="RHEA-COMP:9602"/>
        <dbReference type="Rhea" id="RHEA-COMP:9603"/>
        <dbReference type="ChEBI" id="CHEBI:15378"/>
        <dbReference type="ChEBI" id="CHEBI:58405"/>
        <dbReference type="ChEBI" id="CHEBI:60033"/>
        <dbReference type="ChEBI" id="CHEBI:78435"/>
        <dbReference type="EC" id="2.4.99.28"/>
    </reaction>
</comment>
<dbReference type="Pfam" id="PF00905">
    <property type="entry name" value="Transpeptidase"/>
    <property type="match status" value="1"/>
</dbReference>
<dbReference type="InterPro" id="IPR005543">
    <property type="entry name" value="PASTA_dom"/>
</dbReference>
<evidence type="ECO:0000256" key="9">
    <source>
        <dbReference type="SAM" id="MobiDB-lite"/>
    </source>
</evidence>
<keyword evidence="3" id="KW-0328">Glycosyltransferase</keyword>
<keyword evidence="5" id="KW-0378">Hydrolase</keyword>
<keyword evidence="12" id="KW-1185">Reference proteome</keyword>
<evidence type="ECO:0000256" key="6">
    <source>
        <dbReference type="ARBA" id="ARBA00023268"/>
    </source>
</evidence>
<comment type="catalytic activity">
    <reaction evidence="7">
        <text>Preferential cleavage: (Ac)2-L-Lys-D-Ala-|-D-Ala. Also transpeptidation of peptidyl-alanyl moieties that are N-acyl substituents of D-alanine.</text>
        <dbReference type="EC" id="3.4.16.4"/>
    </reaction>
</comment>
<evidence type="ECO:0000256" key="7">
    <source>
        <dbReference type="ARBA" id="ARBA00034000"/>
    </source>
</evidence>
<dbReference type="Pfam" id="PF03793">
    <property type="entry name" value="PASTA"/>
    <property type="match status" value="1"/>
</dbReference>
<feature type="domain" description="PASTA" evidence="10">
    <location>
        <begin position="712"/>
        <end position="776"/>
    </location>
</feature>
<evidence type="ECO:0000256" key="1">
    <source>
        <dbReference type="ARBA" id="ARBA00022645"/>
    </source>
</evidence>
<organism evidence="11 12">
    <name type="scientific">Flavimobilis rhizosphaerae</name>
    <dbReference type="NCBI Taxonomy" id="2775421"/>
    <lineage>
        <taxon>Bacteria</taxon>
        <taxon>Bacillati</taxon>
        <taxon>Actinomycetota</taxon>
        <taxon>Actinomycetes</taxon>
        <taxon>Micrococcales</taxon>
        <taxon>Jonesiaceae</taxon>
        <taxon>Flavimobilis</taxon>
    </lineage>
</organism>
<protein>
    <submittedName>
        <fullName evidence="11">Penicillin-binding protein</fullName>
    </submittedName>
</protein>
<dbReference type="InterPro" id="IPR050396">
    <property type="entry name" value="Glycosyltr_51/Transpeptidase"/>
</dbReference>
<dbReference type="Gene3D" id="1.10.3810.10">
    <property type="entry name" value="Biosynthetic peptidoglycan transglycosylase-like"/>
    <property type="match status" value="1"/>
</dbReference>
<proteinExistence type="predicted"/>
<accession>A0ABR9DN52</accession>
<dbReference type="InterPro" id="IPR023346">
    <property type="entry name" value="Lysozyme-like_dom_sf"/>
</dbReference>
<evidence type="ECO:0000256" key="4">
    <source>
        <dbReference type="ARBA" id="ARBA00022679"/>
    </source>
</evidence>
<dbReference type="PANTHER" id="PTHR32282">
    <property type="entry name" value="BINDING PROTEIN TRANSPEPTIDASE, PUTATIVE-RELATED"/>
    <property type="match status" value="1"/>
</dbReference>
<reference evidence="11 12" key="1">
    <citation type="submission" date="2020-09" db="EMBL/GenBank/DDBJ databases">
        <title>Flavimobilis rhizosphaerae sp. nov., isolated from rhizosphere soil of Spartina alterniflora.</title>
        <authorList>
            <person name="Hanqin C."/>
        </authorList>
    </citation>
    <scope>NUCLEOTIDE SEQUENCE [LARGE SCALE GENOMIC DNA]</scope>
    <source>
        <strain evidence="11 12">GY 10621</strain>
    </source>
</reference>
<gene>
    <name evidence="11" type="ORF">IGS67_03470</name>
</gene>
<evidence type="ECO:0000313" key="12">
    <source>
        <dbReference type="Proteomes" id="UP000642107"/>
    </source>
</evidence>
<dbReference type="CDD" id="cd06577">
    <property type="entry name" value="PASTA_pknB"/>
    <property type="match status" value="1"/>
</dbReference>
<sequence>MSATRPAARQVTVLQALGLLVTFVLLAGVGGLLTAGLVLPAAAGASAMTNTATKLFDELPTELEPGEPSQASHIYAANGKLLATFYAENRTVVDLDEISMAMQNAVIAIEDKRFFAHGGVDVEGMARALVLNATTGSKQGASTLTQQYVKNVLIEEANRRGDKLGVAAAREGTNERKLREAKLAIAIEDRMSKLEILEAYLNIAQFGVSVYGVEAAASYYFGTSAAELTPVQAATIAGITKAPAKYDPERNPENAEARRNIVLREMYTQGYITKAEYDEARALKIADTLKITPTKRNCEAAGGAAYFCDYVTKVLLSNEAFGTTQSERDDLLYRGGLEIHTTIDLDLQKIANKELRNTIPTKDASGLGTAMSVVEPGTGKILAMAQNRTYVADPEAVGPGKTSVNYNTDQKHGGSRGFQAGSTFKAFTLTEWLREGKPLNASVSATKTMWPGSTWRASCIDNYRYVGEYGPGNSDGRASGQTSVLRATAFSVNTAFVAMESQLDLCGVAESAHLAGFRPSLALERDDPPSDDNGVEVTPSMTLGTQNTSPLAMANAYATFASGGTYCDPVAITQILTASGEELPVPQANCRTTLDAEVANGVTYALQKVLTEGGATRARLAGGRVAAGKTGTAQLNRHTWFIGYTPQLATAVWIGNPDRDTSMQYIRINGVPYSYVYGSTLAAPTWKRFMDRALEGKPNVAFPDPTTKTIYGERVPVPWVGGRSVADATRILNEAGFSVVVNPAQVPSSYPRGTVANTNPSGTTTAGSTITLNISSGEPVRTDVDDDGDDDGDDEKDKKKDKKKERPSRPGRGNTDTDD</sequence>
<evidence type="ECO:0000256" key="2">
    <source>
        <dbReference type="ARBA" id="ARBA00022670"/>
    </source>
</evidence>
<evidence type="ECO:0000313" key="11">
    <source>
        <dbReference type="EMBL" id="MBD9698554.1"/>
    </source>
</evidence>
<feature type="region of interest" description="Disordered" evidence="9">
    <location>
        <begin position="745"/>
        <end position="819"/>
    </location>
</feature>
<comment type="caution">
    <text evidence="11">The sequence shown here is derived from an EMBL/GenBank/DDBJ whole genome shotgun (WGS) entry which is preliminary data.</text>
</comment>
<dbReference type="Gene3D" id="3.40.710.10">
    <property type="entry name" value="DD-peptidase/beta-lactamase superfamily"/>
    <property type="match status" value="1"/>
</dbReference>
<dbReference type="InterPro" id="IPR001460">
    <property type="entry name" value="PCN-bd_Tpept"/>
</dbReference>
<keyword evidence="4" id="KW-0808">Transferase</keyword>
<evidence type="ECO:0000256" key="3">
    <source>
        <dbReference type="ARBA" id="ARBA00022676"/>
    </source>
</evidence>
<dbReference type="InterPro" id="IPR012338">
    <property type="entry name" value="Beta-lactam/transpept-like"/>
</dbReference>
<dbReference type="Gene3D" id="3.30.10.20">
    <property type="match status" value="1"/>
</dbReference>
<dbReference type="EMBL" id="JACZDF010000002">
    <property type="protein sequence ID" value="MBD9698554.1"/>
    <property type="molecule type" value="Genomic_DNA"/>
</dbReference>
<dbReference type="InterPro" id="IPR001264">
    <property type="entry name" value="Glyco_trans_51"/>
</dbReference>
<feature type="compositionally biased region" description="Acidic residues" evidence="9">
    <location>
        <begin position="784"/>
        <end position="794"/>
    </location>
</feature>
<dbReference type="SUPFAM" id="SSF56601">
    <property type="entry name" value="beta-lactamase/transpeptidase-like"/>
    <property type="match status" value="1"/>
</dbReference>
<dbReference type="SUPFAM" id="SSF53955">
    <property type="entry name" value="Lysozyme-like"/>
    <property type="match status" value="1"/>
</dbReference>
<dbReference type="SMART" id="SM00740">
    <property type="entry name" value="PASTA"/>
    <property type="match status" value="1"/>
</dbReference>
<dbReference type="Proteomes" id="UP000642107">
    <property type="component" value="Unassembled WGS sequence"/>
</dbReference>
<keyword evidence="1" id="KW-0121">Carboxypeptidase</keyword>
<dbReference type="PROSITE" id="PS51178">
    <property type="entry name" value="PASTA"/>
    <property type="match status" value="1"/>
</dbReference>
<dbReference type="InterPro" id="IPR036950">
    <property type="entry name" value="PBP_transglycosylase"/>
</dbReference>
<evidence type="ECO:0000256" key="8">
    <source>
        <dbReference type="ARBA" id="ARBA00049902"/>
    </source>
</evidence>
<dbReference type="Pfam" id="PF00912">
    <property type="entry name" value="Transgly"/>
    <property type="match status" value="1"/>
</dbReference>